<evidence type="ECO:0000256" key="2">
    <source>
        <dbReference type="ARBA" id="ARBA00022670"/>
    </source>
</evidence>
<protein>
    <recommendedName>
        <fullName evidence="5">NlpC/P60 domain-containing protein</fullName>
    </recommendedName>
</protein>
<proteinExistence type="inferred from homology"/>
<dbReference type="OrthoDB" id="6058745at2"/>
<comment type="caution">
    <text evidence="6">The sequence shown here is derived from an EMBL/GenBank/DDBJ whole genome shotgun (WGS) entry which is preliminary data.</text>
</comment>
<dbReference type="Proteomes" id="UP000035929">
    <property type="component" value="Unassembled WGS sequence"/>
</dbReference>
<accession>A0A0J6SWK5</accession>
<dbReference type="PATRIC" id="fig|270351.6.peg.4559"/>
<comment type="similarity">
    <text evidence="1">Belongs to the peptidase C40 family.</text>
</comment>
<keyword evidence="4" id="KW-0788">Thiol protease</keyword>
<dbReference type="RefSeq" id="WP_048462527.1">
    <property type="nucleotide sequence ID" value="NZ_LABX01000030.1"/>
</dbReference>
<reference evidence="6 7" key="1">
    <citation type="submission" date="2015-03" db="EMBL/GenBank/DDBJ databases">
        <title>Genome sequencing of Methylobacterium aquaticum DSM16371 type strain.</title>
        <authorList>
            <person name="Chaudhry V."/>
            <person name="Patil P.B."/>
        </authorList>
    </citation>
    <scope>NUCLEOTIDE SEQUENCE [LARGE SCALE GENOMIC DNA]</scope>
    <source>
        <strain evidence="6 7">DSM 16371</strain>
    </source>
</reference>
<dbReference type="InterPro" id="IPR038765">
    <property type="entry name" value="Papain-like_cys_pep_sf"/>
</dbReference>
<sequence>MAAAFDFSDYVGIPWLDRGRDLRGCDCWGLHRLVRLIGTGVLLPSHDDGYAGPADCAAIQDLIDGGRGRWEPVHAGGDPFDLVLLYDQPWHVGTLVRPGLMLHVPEGRTSVIETISTGRYRRRIEGIYRYRGLA</sequence>
<dbReference type="GO" id="GO:0006508">
    <property type="term" value="P:proteolysis"/>
    <property type="evidence" value="ECO:0007669"/>
    <property type="project" value="UniProtKB-KW"/>
</dbReference>
<dbReference type="AlphaFoldDB" id="A0A0J6SWK5"/>
<evidence type="ECO:0000256" key="3">
    <source>
        <dbReference type="ARBA" id="ARBA00022801"/>
    </source>
</evidence>
<evidence type="ECO:0000256" key="4">
    <source>
        <dbReference type="ARBA" id="ARBA00022807"/>
    </source>
</evidence>
<feature type="domain" description="NlpC/P60" evidence="5">
    <location>
        <begin position="1"/>
        <end position="131"/>
    </location>
</feature>
<evidence type="ECO:0000256" key="1">
    <source>
        <dbReference type="ARBA" id="ARBA00007074"/>
    </source>
</evidence>
<evidence type="ECO:0000313" key="6">
    <source>
        <dbReference type="EMBL" id="KMO39615.1"/>
    </source>
</evidence>
<keyword evidence="3" id="KW-0378">Hydrolase</keyword>
<dbReference type="InterPro" id="IPR000064">
    <property type="entry name" value="NLP_P60_dom"/>
</dbReference>
<organism evidence="6 7">
    <name type="scientific">Methylobacterium aquaticum</name>
    <dbReference type="NCBI Taxonomy" id="270351"/>
    <lineage>
        <taxon>Bacteria</taxon>
        <taxon>Pseudomonadati</taxon>
        <taxon>Pseudomonadota</taxon>
        <taxon>Alphaproteobacteria</taxon>
        <taxon>Hyphomicrobiales</taxon>
        <taxon>Methylobacteriaceae</taxon>
        <taxon>Methylobacterium</taxon>
    </lineage>
</organism>
<dbReference type="Gene3D" id="3.90.1720.10">
    <property type="entry name" value="endopeptidase domain like (from Nostoc punctiforme)"/>
    <property type="match status" value="1"/>
</dbReference>
<evidence type="ECO:0000259" key="5">
    <source>
        <dbReference type="PROSITE" id="PS51935"/>
    </source>
</evidence>
<dbReference type="EMBL" id="LABX01000030">
    <property type="protein sequence ID" value="KMO39615.1"/>
    <property type="molecule type" value="Genomic_DNA"/>
</dbReference>
<name>A0A0J6SWK5_9HYPH</name>
<dbReference type="PROSITE" id="PS51935">
    <property type="entry name" value="NLPC_P60"/>
    <property type="match status" value="1"/>
</dbReference>
<gene>
    <name evidence="6" type="ORF">VP06_03870</name>
</gene>
<keyword evidence="2" id="KW-0645">Protease</keyword>
<evidence type="ECO:0000313" key="7">
    <source>
        <dbReference type="Proteomes" id="UP000035929"/>
    </source>
</evidence>
<dbReference type="SUPFAM" id="SSF54001">
    <property type="entry name" value="Cysteine proteinases"/>
    <property type="match status" value="1"/>
</dbReference>
<dbReference type="GO" id="GO:0008234">
    <property type="term" value="F:cysteine-type peptidase activity"/>
    <property type="evidence" value="ECO:0007669"/>
    <property type="project" value="UniProtKB-KW"/>
</dbReference>